<keyword evidence="2" id="KW-1185">Reference proteome</keyword>
<accession>A0A9W7SS92</accession>
<dbReference type="AlphaFoldDB" id="A0A9W7SS92"/>
<sequence>MTEHSNGTATESEVVLVAHNGMSHDHVICMHPPKWRRVSDSYFSKAVGLNTYKVRDPLPFPTAARY</sequence>
<proteinExistence type="predicted"/>
<name>A0A9W7SS92_9PEZI</name>
<dbReference type="OrthoDB" id="3817091at2759"/>
<evidence type="ECO:0000313" key="1">
    <source>
        <dbReference type="EMBL" id="KAH9827836.1"/>
    </source>
</evidence>
<organism evidence="1 2">
    <name type="scientific">Teratosphaeria destructans</name>
    <dbReference type="NCBI Taxonomy" id="418781"/>
    <lineage>
        <taxon>Eukaryota</taxon>
        <taxon>Fungi</taxon>
        <taxon>Dikarya</taxon>
        <taxon>Ascomycota</taxon>
        <taxon>Pezizomycotina</taxon>
        <taxon>Dothideomycetes</taxon>
        <taxon>Dothideomycetidae</taxon>
        <taxon>Mycosphaerellales</taxon>
        <taxon>Teratosphaeriaceae</taxon>
        <taxon>Teratosphaeria</taxon>
    </lineage>
</organism>
<dbReference type="Proteomes" id="UP001138500">
    <property type="component" value="Unassembled WGS sequence"/>
</dbReference>
<protein>
    <submittedName>
        <fullName evidence="1">Uncharacterized protein</fullName>
    </submittedName>
</protein>
<reference evidence="1 2" key="1">
    <citation type="journal article" date="2018" name="IMA Fungus">
        <title>IMA Genome-F 10: Nine draft genome sequences of Claviceps purpurea s.lat., including C. arundinis, C. humidiphila, and C. cf. spartinae, pseudomolecules for the pitch canker pathogen Fusarium circinatum, draft genome of Davidsoniella eucalypti, Grosmannia galeiformis, Quambalaria eucalypti, and Teratosphaeria destructans.</title>
        <authorList>
            <person name="Wingfield B.D."/>
            <person name="Liu M."/>
            <person name="Nguyen H.D."/>
            <person name="Lane F.A."/>
            <person name="Morgan S.W."/>
            <person name="De Vos L."/>
            <person name="Wilken P.M."/>
            <person name="Duong T.A."/>
            <person name="Aylward J."/>
            <person name="Coetzee M.P."/>
            <person name="Dadej K."/>
            <person name="De Beer Z.W."/>
            <person name="Findlay W."/>
            <person name="Havenga M."/>
            <person name="Kolarik M."/>
            <person name="Menzies J.G."/>
            <person name="Naidoo K."/>
            <person name="Pochopski O."/>
            <person name="Shoukouhi P."/>
            <person name="Santana Q.C."/>
            <person name="Seifert K.A."/>
            <person name="Soal N."/>
            <person name="Steenkamp E.T."/>
            <person name="Tatham C.T."/>
            <person name="van der Nest M.A."/>
            <person name="Wingfield M.J."/>
        </authorList>
    </citation>
    <scope>NUCLEOTIDE SEQUENCE [LARGE SCALE GENOMIC DNA]</scope>
    <source>
        <strain evidence="1">CMW44962</strain>
    </source>
</reference>
<evidence type="ECO:0000313" key="2">
    <source>
        <dbReference type="Proteomes" id="UP001138500"/>
    </source>
</evidence>
<reference evidence="1 2" key="2">
    <citation type="journal article" date="2021" name="Curr. Genet.">
        <title>Genetic response to nitrogen starvation in the aggressive Eucalyptus foliar pathogen Teratosphaeria destructans.</title>
        <authorList>
            <person name="Havenga M."/>
            <person name="Wingfield B.D."/>
            <person name="Wingfield M.J."/>
            <person name="Dreyer L.L."/>
            <person name="Roets F."/>
            <person name="Aylward J."/>
        </authorList>
    </citation>
    <scope>NUCLEOTIDE SEQUENCE [LARGE SCALE GENOMIC DNA]</scope>
    <source>
        <strain evidence="1">CMW44962</strain>
    </source>
</reference>
<dbReference type="EMBL" id="RIBY02001856">
    <property type="protein sequence ID" value="KAH9827836.1"/>
    <property type="molecule type" value="Genomic_DNA"/>
</dbReference>
<gene>
    <name evidence="1" type="ORF">Tdes44962_MAKER02770</name>
</gene>
<comment type="caution">
    <text evidence="1">The sequence shown here is derived from an EMBL/GenBank/DDBJ whole genome shotgun (WGS) entry which is preliminary data.</text>
</comment>